<dbReference type="AlphaFoldDB" id="A0ABC9DG83"/>
<accession>A0ABC9DG83</accession>
<reference evidence="1 2" key="2">
    <citation type="submission" date="2024-10" db="EMBL/GenBank/DDBJ databases">
        <authorList>
            <person name="Ryan C."/>
        </authorList>
    </citation>
    <scope>NUCLEOTIDE SEQUENCE [LARGE SCALE GENOMIC DNA]</scope>
</reference>
<proteinExistence type="predicted"/>
<name>A0ABC9DG83_9POAL</name>
<evidence type="ECO:0000313" key="2">
    <source>
        <dbReference type="Proteomes" id="UP001497457"/>
    </source>
</evidence>
<reference evidence="2" key="1">
    <citation type="submission" date="2024-06" db="EMBL/GenBank/DDBJ databases">
        <authorList>
            <person name="Ryan C."/>
        </authorList>
    </citation>
    <scope>NUCLEOTIDE SEQUENCE [LARGE SCALE GENOMIC DNA]</scope>
</reference>
<keyword evidence="2" id="KW-1185">Reference proteome</keyword>
<evidence type="ECO:0000313" key="1">
    <source>
        <dbReference type="EMBL" id="CAL5037695.1"/>
    </source>
</evidence>
<organism evidence="1 2">
    <name type="scientific">Urochloa decumbens</name>
    <dbReference type="NCBI Taxonomy" id="240449"/>
    <lineage>
        <taxon>Eukaryota</taxon>
        <taxon>Viridiplantae</taxon>
        <taxon>Streptophyta</taxon>
        <taxon>Embryophyta</taxon>
        <taxon>Tracheophyta</taxon>
        <taxon>Spermatophyta</taxon>
        <taxon>Magnoliopsida</taxon>
        <taxon>Liliopsida</taxon>
        <taxon>Poales</taxon>
        <taxon>Poaceae</taxon>
        <taxon>PACMAD clade</taxon>
        <taxon>Panicoideae</taxon>
        <taxon>Panicodae</taxon>
        <taxon>Paniceae</taxon>
        <taxon>Melinidinae</taxon>
        <taxon>Urochloa</taxon>
    </lineage>
</organism>
<gene>
    <name evidence="1" type="ORF">URODEC1_LOCUS84642</name>
</gene>
<sequence>MAATTSLAATAPSAPALLKASPPALISLRPVSLRGKSLSVKTKATENDQSAKKPQKVNSILCQDCEGNGEQVLIWILVQSCAPNVREVG</sequence>
<dbReference type="Proteomes" id="UP001497457">
    <property type="component" value="Chromosome 33rd"/>
</dbReference>
<protein>
    <submittedName>
        <fullName evidence="1">Uncharacterized protein</fullName>
    </submittedName>
</protein>
<dbReference type="EMBL" id="OZ075143">
    <property type="protein sequence ID" value="CAL5037695.1"/>
    <property type="molecule type" value="Genomic_DNA"/>
</dbReference>